<proteinExistence type="predicted"/>
<keyword evidence="2" id="KW-1185">Reference proteome</keyword>
<comment type="caution">
    <text evidence="1">The sequence shown here is derived from an EMBL/GenBank/DDBJ whole genome shotgun (WGS) entry which is preliminary data.</text>
</comment>
<evidence type="ECO:0000313" key="2">
    <source>
        <dbReference type="Proteomes" id="UP001165960"/>
    </source>
</evidence>
<organism evidence="1 2">
    <name type="scientific">Entomophthora muscae</name>
    <dbReference type="NCBI Taxonomy" id="34485"/>
    <lineage>
        <taxon>Eukaryota</taxon>
        <taxon>Fungi</taxon>
        <taxon>Fungi incertae sedis</taxon>
        <taxon>Zoopagomycota</taxon>
        <taxon>Entomophthoromycotina</taxon>
        <taxon>Entomophthoromycetes</taxon>
        <taxon>Entomophthorales</taxon>
        <taxon>Entomophthoraceae</taxon>
        <taxon>Entomophthora</taxon>
    </lineage>
</organism>
<evidence type="ECO:0000313" key="1">
    <source>
        <dbReference type="EMBL" id="KAJ9057101.1"/>
    </source>
</evidence>
<dbReference type="Proteomes" id="UP001165960">
    <property type="component" value="Unassembled WGS sequence"/>
</dbReference>
<name>A0ACC2S474_9FUNG</name>
<reference evidence="1" key="1">
    <citation type="submission" date="2022-04" db="EMBL/GenBank/DDBJ databases">
        <title>Genome of the entomopathogenic fungus Entomophthora muscae.</title>
        <authorList>
            <person name="Elya C."/>
            <person name="Lovett B.R."/>
            <person name="Lee E."/>
            <person name="Macias A.M."/>
            <person name="Hajek A.E."/>
            <person name="De Bivort B.L."/>
            <person name="Kasson M.T."/>
            <person name="De Fine Licht H.H."/>
            <person name="Stajich J.E."/>
        </authorList>
    </citation>
    <scope>NUCLEOTIDE SEQUENCE</scope>
    <source>
        <strain evidence="1">Berkeley</strain>
    </source>
</reference>
<protein>
    <submittedName>
        <fullName evidence="1">Uncharacterized protein</fullName>
    </submittedName>
</protein>
<gene>
    <name evidence="1" type="ORF">DSO57_1025844</name>
</gene>
<dbReference type="EMBL" id="QTSX02005827">
    <property type="protein sequence ID" value="KAJ9057101.1"/>
    <property type="molecule type" value="Genomic_DNA"/>
</dbReference>
<accession>A0ACC2S474</accession>
<sequence>MFASFGSSSRNKSGTPKSRGVSTIGPEDVDQLRNDTSHLNGSRLQVMSVADERTPPAKRLRIADASDKTGNEIATNPLYLELKAKFPIQMLAWNQTTEMSDLILYMDSLDKGHQSKIHELELELAAAKKQEIIVKQKRDIEDLDKSLLYLTACEKEK</sequence>